<feature type="transmembrane region" description="Helical" evidence="6">
    <location>
        <begin position="272"/>
        <end position="298"/>
    </location>
</feature>
<evidence type="ECO:0000313" key="7">
    <source>
        <dbReference type="EMBL" id="QDV26215.1"/>
    </source>
</evidence>
<feature type="transmembrane region" description="Helical" evidence="6">
    <location>
        <begin position="347"/>
        <end position="367"/>
    </location>
</feature>
<evidence type="ECO:0000256" key="5">
    <source>
        <dbReference type="ARBA" id="ARBA00023136"/>
    </source>
</evidence>
<evidence type="ECO:0000313" key="8">
    <source>
        <dbReference type="Proteomes" id="UP000318017"/>
    </source>
</evidence>
<organism evidence="7 8">
    <name type="scientific">Aureliella helgolandensis</name>
    <dbReference type="NCBI Taxonomy" id="2527968"/>
    <lineage>
        <taxon>Bacteria</taxon>
        <taxon>Pseudomonadati</taxon>
        <taxon>Planctomycetota</taxon>
        <taxon>Planctomycetia</taxon>
        <taxon>Pirellulales</taxon>
        <taxon>Pirellulaceae</taxon>
        <taxon>Aureliella</taxon>
    </lineage>
</organism>
<dbReference type="PANTHER" id="PTHR32196">
    <property type="entry name" value="ABC TRANSPORTER PERMEASE PROTEIN YPHD-RELATED-RELATED"/>
    <property type="match status" value="1"/>
</dbReference>
<sequence length="401" mass="42257">MSPANSSLFKRIFSTVEAKLILAWLIVLVVTIGLDPGRTYLNNPGSTAELIVRNTVFLGFFALGSAVIIISGGIDLSSGSVIALSATVFSSLLMLVDPEGFRAGEIQTWVVVVSILGTLLAGAMVGTLNAWLITSVGLPPFIATLATMVGLRSFGRGLVLAVTGNRSQIDFPDLALRDSLKDVTTVAIVFLVFAVLLWFLMSRTVIGRHLHAMGGNEAAARLSGIRTDRLKWLAYVIGSVSAAMVGIVYFADQGSAKPDILARGYELNAIAAAVIGGCALSGGVGTIPGTVLGCLFLRTVIDAVNKIVGTGADVYEGMIVGIVVVLAVTFSQRGAVLARRTFFSTPIGWASVPILSLLAGLACVLFFREKPWFHPAYPFLCGILVGGLLVVRGALEMRRTQ</sequence>
<keyword evidence="8" id="KW-1185">Reference proteome</keyword>
<reference evidence="7 8" key="1">
    <citation type="submission" date="2019-02" db="EMBL/GenBank/DDBJ databases">
        <title>Deep-cultivation of Planctomycetes and their phenomic and genomic characterization uncovers novel biology.</title>
        <authorList>
            <person name="Wiegand S."/>
            <person name="Jogler M."/>
            <person name="Boedeker C."/>
            <person name="Pinto D."/>
            <person name="Vollmers J."/>
            <person name="Rivas-Marin E."/>
            <person name="Kohn T."/>
            <person name="Peeters S.H."/>
            <person name="Heuer A."/>
            <person name="Rast P."/>
            <person name="Oberbeckmann S."/>
            <person name="Bunk B."/>
            <person name="Jeske O."/>
            <person name="Meyerdierks A."/>
            <person name="Storesund J.E."/>
            <person name="Kallscheuer N."/>
            <person name="Luecker S."/>
            <person name="Lage O.M."/>
            <person name="Pohl T."/>
            <person name="Merkel B.J."/>
            <person name="Hornburger P."/>
            <person name="Mueller R.-W."/>
            <person name="Bruemmer F."/>
            <person name="Labrenz M."/>
            <person name="Spormann A.M."/>
            <person name="Op den Camp H."/>
            <person name="Overmann J."/>
            <person name="Amann R."/>
            <person name="Jetten M.S.M."/>
            <person name="Mascher T."/>
            <person name="Medema M.H."/>
            <person name="Devos D.P."/>
            <person name="Kaster A.-K."/>
            <person name="Ovreas L."/>
            <person name="Rohde M."/>
            <person name="Galperin M.Y."/>
            <person name="Jogler C."/>
        </authorList>
    </citation>
    <scope>NUCLEOTIDE SEQUENCE [LARGE SCALE GENOMIC DNA]</scope>
    <source>
        <strain evidence="7 8">Q31a</strain>
    </source>
</reference>
<feature type="transmembrane region" description="Helical" evidence="6">
    <location>
        <begin position="80"/>
        <end position="96"/>
    </location>
</feature>
<dbReference type="Proteomes" id="UP000318017">
    <property type="component" value="Chromosome"/>
</dbReference>
<dbReference type="GO" id="GO:0005886">
    <property type="term" value="C:plasma membrane"/>
    <property type="evidence" value="ECO:0007669"/>
    <property type="project" value="UniProtKB-SubCell"/>
</dbReference>
<dbReference type="InterPro" id="IPR001851">
    <property type="entry name" value="ABC_transp_permease"/>
</dbReference>
<comment type="subcellular location">
    <subcellularLocation>
        <location evidence="1">Cell membrane</location>
        <topology evidence="1">Multi-pass membrane protein</topology>
    </subcellularLocation>
</comment>
<keyword evidence="4 6" id="KW-1133">Transmembrane helix</keyword>
<keyword evidence="5 6" id="KW-0472">Membrane</keyword>
<keyword evidence="2" id="KW-1003">Cell membrane</keyword>
<keyword evidence="3 6" id="KW-0812">Transmembrane</keyword>
<feature type="transmembrane region" description="Helical" evidence="6">
    <location>
        <begin position="108"/>
        <end position="132"/>
    </location>
</feature>
<accession>A0A518GC91</accession>
<dbReference type="GO" id="GO:0022857">
    <property type="term" value="F:transmembrane transporter activity"/>
    <property type="evidence" value="ECO:0007669"/>
    <property type="project" value="InterPro"/>
</dbReference>
<feature type="transmembrane region" description="Helical" evidence="6">
    <location>
        <begin position="183"/>
        <end position="201"/>
    </location>
</feature>
<dbReference type="Pfam" id="PF02653">
    <property type="entry name" value="BPD_transp_2"/>
    <property type="match status" value="1"/>
</dbReference>
<dbReference type="RefSeq" id="WP_197355441.1">
    <property type="nucleotide sequence ID" value="NZ_CP036298.1"/>
</dbReference>
<feature type="transmembrane region" description="Helical" evidence="6">
    <location>
        <begin position="318"/>
        <end position="335"/>
    </location>
</feature>
<dbReference type="CDD" id="cd06579">
    <property type="entry name" value="TM_PBP1_transp_AraH_like"/>
    <property type="match status" value="1"/>
</dbReference>
<feature type="transmembrane region" description="Helical" evidence="6">
    <location>
        <begin position="55"/>
        <end position="74"/>
    </location>
</feature>
<feature type="transmembrane region" description="Helical" evidence="6">
    <location>
        <begin position="12"/>
        <end position="34"/>
    </location>
</feature>
<dbReference type="KEGG" id="ahel:Q31a_45870"/>
<gene>
    <name evidence="7" type="primary">rbsC_3</name>
    <name evidence="7" type="ORF">Q31a_45870</name>
</gene>
<evidence type="ECO:0000256" key="1">
    <source>
        <dbReference type="ARBA" id="ARBA00004651"/>
    </source>
</evidence>
<feature type="transmembrane region" description="Helical" evidence="6">
    <location>
        <begin position="373"/>
        <end position="395"/>
    </location>
</feature>
<evidence type="ECO:0000256" key="6">
    <source>
        <dbReference type="SAM" id="Phobius"/>
    </source>
</evidence>
<evidence type="ECO:0000256" key="2">
    <source>
        <dbReference type="ARBA" id="ARBA00022475"/>
    </source>
</evidence>
<dbReference type="EMBL" id="CP036298">
    <property type="protein sequence ID" value="QDV26215.1"/>
    <property type="molecule type" value="Genomic_DNA"/>
</dbReference>
<protein>
    <submittedName>
        <fullName evidence="7">Ribose transport system permease protein RbsC</fullName>
    </submittedName>
</protein>
<evidence type="ECO:0000256" key="4">
    <source>
        <dbReference type="ARBA" id="ARBA00022989"/>
    </source>
</evidence>
<feature type="transmembrane region" description="Helical" evidence="6">
    <location>
        <begin position="232"/>
        <end position="251"/>
    </location>
</feature>
<dbReference type="AlphaFoldDB" id="A0A518GC91"/>
<proteinExistence type="predicted"/>
<name>A0A518GC91_9BACT</name>
<evidence type="ECO:0000256" key="3">
    <source>
        <dbReference type="ARBA" id="ARBA00022692"/>
    </source>
</evidence>